<reference evidence="8" key="1">
    <citation type="submission" date="2023-03" db="EMBL/GenBank/DDBJ databases">
        <title>Selenobaculum gbiensis gen. nov. sp. nov., a new bacterium isolated from the gut microbiota of IBD patient.</title>
        <authorList>
            <person name="Yeo S."/>
            <person name="Park H."/>
            <person name="Huh C.S."/>
        </authorList>
    </citation>
    <scope>NUCLEOTIDE SEQUENCE</scope>
    <source>
        <strain evidence="8">ICN-92133</strain>
    </source>
</reference>
<evidence type="ECO:0000256" key="4">
    <source>
        <dbReference type="ARBA" id="ARBA00023004"/>
    </source>
</evidence>
<dbReference type="Gene3D" id="3.20.20.70">
    <property type="entry name" value="Aldolase class I"/>
    <property type="match status" value="1"/>
</dbReference>
<keyword evidence="6 8" id="KW-0560">Oxidoreductase</keyword>
<sequence length="248" mass="27861">MTQSNLVGYYHSKETFGTVDGRGIRYVLFLTKCGLGCAFCHNPDTWQAGEKTITVDEVISDYKQYESFYQSTNGGITISGGEPLLQAEFVAELLRKCKQAGIHTTLDTAGFYSKEALEKVLPYCDQILFSLKAANIDTHKYLTVTDNVTILENLQYAALHAPVIVRYVVVPTVNDSLSEIKTLAQILKRFAPNAKVELLGYHIMGKYKWDNLQLEYKLSEVNPAGKKDLAKVREILENENISMLIAYE</sequence>
<dbReference type="PANTHER" id="PTHR30352">
    <property type="entry name" value="PYRUVATE FORMATE-LYASE-ACTIVATING ENZYME"/>
    <property type="match status" value="1"/>
</dbReference>
<keyword evidence="3 6" id="KW-0479">Metal-binding</keyword>
<keyword evidence="2 6" id="KW-0949">S-adenosyl-L-methionine</keyword>
<dbReference type="CDD" id="cd01335">
    <property type="entry name" value="Radical_SAM"/>
    <property type="match status" value="1"/>
</dbReference>
<evidence type="ECO:0000256" key="2">
    <source>
        <dbReference type="ARBA" id="ARBA00022691"/>
    </source>
</evidence>
<comment type="subcellular location">
    <subcellularLocation>
        <location evidence="6">Cytoplasm</location>
    </subcellularLocation>
</comment>
<dbReference type="GO" id="GO:0051539">
    <property type="term" value="F:4 iron, 4 sulfur cluster binding"/>
    <property type="evidence" value="ECO:0007669"/>
    <property type="project" value="UniProtKB-UniRule"/>
</dbReference>
<comment type="catalytic activity">
    <reaction evidence="6">
        <text>glycyl-[formate C-acetyltransferase] + reduced [flavodoxin] + S-adenosyl-L-methionine = glycin-2-yl radical-[formate C-acetyltransferase] + semiquinone [flavodoxin] + 5'-deoxyadenosine + L-methionine + H(+)</text>
        <dbReference type="Rhea" id="RHEA:19225"/>
        <dbReference type="Rhea" id="RHEA-COMP:10622"/>
        <dbReference type="Rhea" id="RHEA-COMP:12190"/>
        <dbReference type="Rhea" id="RHEA-COMP:12191"/>
        <dbReference type="Rhea" id="RHEA-COMP:14480"/>
        <dbReference type="ChEBI" id="CHEBI:15378"/>
        <dbReference type="ChEBI" id="CHEBI:17319"/>
        <dbReference type="ChEBI" id="CHEBI:29947"/>
        <dbReference type="ChEBI" id="CHEBI:32722"/>
        <dbReference type="ChEBI" id="CHEBI:57618"/>
        <dbReference type="ChEBI" id="CHEBI:57844"/>
        <dbReference type="ChEBI" id="CHEBI:59789"/>
        <dbReference type="ChEBI" id="CHEBI:140311"/>
        <dbReference type="EC" id="1.97.1.4"/>
    </reaction>
</comment>
<comment type="function">
    <text evidence="6">Activation of pyruvate formate-lyase under anaerobic conditions by generation of an organic free radical, using S-adenosylmethionine and reduced flavodoxin as cosubstrates to produce 5'-deoxy-adenosine.</text>
</comment>
<dbReference type="PIRSF" id="PIRSF000371">
    <property type="entry name" value="PFL_act_enz"/>
    <property type="match status" value="1"/>
</dbReference>
<evidence type="ECO:0000256" key="3">
    <source>
        <dbReference type="ARBA" id="ARBA00022723"/>
    </source>
</evidence>
<keyword evidence="9" id="KW-1185">Reference proteome</keyword>
<dbReference type="InterPro" id="IPR013785">
    <property type="entry name" value="Aldolase_TIM"/>
</dbReference>
<protein>
    <recommendedName>
        <fullName evidence="6">Pyruvate formate-lyase-activating enzyme</fullName>
        <ecNumber evidence="6">1.97.1.4</ecNumber>
    </recommendedName>
</protein>
<dbReference type="GO" id="GO:0046872">
    <property type="term" value="F:metal ion binding"/>
    <property type="evidence" value="ECO:0007669"/>
    <property type="project" value="UniProtKB-UniRule"/>
</dbReference>
<keyword evidence="8" id="KW-0670">Pyruvate</keyword>
<evidence type="ECO:0000313" key="8">
    <source>
        <dbReference type="EMBL" id="WIW71332.1"/>
    </source>
</evidence>
<accession>A0A9Y2AK08</accession>
<organism evidence="8 9">
    <name type="scientific">Selenobaculum gibii</name>
    <dbReference type="NCBI Taxonomy" id="3054208"/>
    <lineage>
        <taxon>Bacteria</taxon>
        <taxon>Bacillati</taxon>
        <taxon>Bacillota</taxon>
        <taxon>Negativicutes</taxon>
        <taxon>Selenomonadales</taxon>
        <taxon>Selenomonadaceae</taxon>
        <taxon>Selenobaculum</taxon>
    </lineage>
</organism>
<dbReference type="NCBIfam" id="TIGR02493">
    <property type="entry name" value="PFLA"/>
    <property type="match status" value="1"/>
</dbReference>
<gene>
    <name evidence="8" type="primary">pflA</name>
    <name evidence="8" type="ORF">P3F81_03190</name>
</gene>
<dbReference type="RefSeq" id="WP_147667653.1">
    <property type="nucleotide sequence ID" value="NZ_CP120678.1"/>
</dbReference>
<comment type="cofactor">
    <cofactor evidence="6">
        <name>[4Fe-4S] cluster</name>
        <dbReference type="ChEBI" id="CHEBI:49883"/>
    </cofactor>
    <text evidence="6">Binds 1 [4Fe-4S] cluster. The cluster is coordinated with 3 cysteines and an exchangeable S-adenosyl-L-methionine.</text>
</comment>
<evidence type="ECO:0000256" key="6">
    <source>
        <dbReference type="RuleBase" id="RU362053"/>
    </source>
</evidence>
<dbReference type="EMBL" id="CP120678">
    <property type="protein sequence ID" value="WIW71332.1"/>
    <property type="molecule type" value="Genomic_DNA"/>
</dbReference>
<dbReference type="Pfam" id="PF04055">
    <property type="entry name" value="Radical_SAM"/>
    <property type="match status" value="1"/>
</dbReference>
<dbReference type="SFLD" id="SFLDG01066">
    <property type="entry name" value="organic_radical-activating_enz"/>
    <property type="match status" value="1"/>
</dbReference>
<comment type="similarity">
    <text evidence="6">Belongs to the organic radical-activating enzymes family.</text>
</comment>
<dbReference type="SUPFAM" id="SSF102114">
    <property type="entry name" value="Radical SAM enzymes"/>
    <property type="match status" value="1"/>
</dbReference>
<keyword evidence="4 6" id="KW-0408">Iron</keyword>
<feature type="domain" description="Radical SAM core" evidence="7">
    <location>
        <begin position="19"/>
        <end position="238"/>
    </location>
</feature>
<keyword evidence="6" id="KW-0963">Cytoplasm</keyword>
<keyword evidence="5 6" id="KW-0411">Iron-sulfur</keyword>
<name>A0A9Y2AK08_9FIRM</name>
<dbReference type="GO" id="GO:0005737">
    <property type="term" value="C:cytoplasm"/>
    <property type="evidence" value="ECO:0007669"/>
    <property type="project" value="UniProtKB-SubCell"/>
</dbReference>
<dbReference type="InterPro" id="IPR058240">
    <property type="entry name" value="rSAM_sf"/>
</dbReference>
<dbReference type="GO" id="GO:0043365">
    <property type="term" value="F:[formate-C-acetyltransferase]-activating enzyme activity"/>
    <property type="evidence" value="ECO:0007669"/>
    <property type="project" value="UniProtKB-UniRule"/>
</dbReference>
<dbReference type="PANTHER" id="PTHR30352:SF5">
    <property type="entry name" value="PYRUVATE FORMATE-LYASE 1-ACTIVATING ENZYME"/>
    <property type="match status" value="1"/>
</dbReference>
<evidence type="ECO:0000313" key="9">
    <source>
        <dbReference type="Proteomes" id="UP001243623"/>
    </source>
</evidence>
<dbReference type="EC" id="1.97.1.4" evidence="6"/>
<evidence type="ECO:0000256" key="1">
    <source>
        <dbReference type="ARBA" id="ARBA00022485"/>
    </source>
</evidence>
<dbReference type="PROSITE" id="PS51918">
    <property type="entry name" value="RADICAL_SAM"/>
    <property type="match status" value="1"/>
</dbReference>
<proteinExistence type="inferred from homology"/>
<dbReference type="KEGG" id="sgbi:P3F81_03190"/>
<dbReference type="AlphaFoldDB" id="A0A9Y2AK08"/>
<dbReference type="Proteomes" id="UP001243623">
    <property type="component" value="Chromosome"/>
</dbReference>
<dbReference type="InterPro" id="IPR012838">
    <property type="entry name" value="PFL1_activating"/>
</dbReference>
<keyword evidence="1 6" id="KW-0004">4Fe-4S</keyword>
<dbReference type="InterPro" id="IPR034457">
    <property type="entry name" value="Organic_radical-activating"/>
</dbReference>
<dbReference type="InterPro" id="IPR007197">
    <property type="entry name" value="rSAM"/>
</dbReference>
<dbReference type="SFLD" id="SFLDS00029">
    <property type="entry name" value="Radical_SAM"/>
    <property type="match status" value="1"/>
</dbReference>
<evidence type="ECO:0000259" key="7">
    <source>
        <dbReference type="PROSITE" id="PS51918"/>
    </source>
</evidence>
<dbReference type="InterPro" id="IPR012839">
    <property type="entry name" value="Organic_radical_activase"/>
</dbReference>
<evidence type="ECO:0000256" key="5">
    <source>
        <dbReference type="ARBA" id="ARBA00023014"/>
    </source>
</evidence>